<dbReference type="CDD" id="cd07377">
    <property type="entry name" value="WHTH_GntR"/>
    <property type="match status" value="1"/>
</dbReference>
<dbReference type="AlphaFoldDB" id="A0A9J6NV12"/>
<protein>
    <submittedName>
        <fullName evidence="5">GntR family transcriptional regulator</fullName>
    </submittedName>
</protein>
<gene>
    <name evidence="5" type="ORF">KDK92_01095</name>
</gene>
<dbReference type="PRINTS" id="PR00035">
    <property type="entry name" value="HTHGNTR"/>
</dbReference>
<evidence type="ECO:0000313" key="5">
    <source>
        <dbReference type="EMBL" id="MCM1988319.1"/>
    </source>
</evidence>
<evidence type="ECO:0000259" key="4">
    <source>
        <dbReference type="PROSITE" id="PS50949"/>
    </source>
</evidence>
<accession>A0A9J6NV12</accession>
<dbReference type="InterPro" id="IPR008920">
    <property type="entry name" value="TF_FadR/GntR_C"/>
</dbReference>
<evidence type="ECO:0000313" key="6">
    <source>
        <dbReference type="Proteomes" id="UP001056429"/>
    </source>
</evidence>
<dbReference type="PANTHER" id="PTHR43537:SF24">
    <property type="entry name" value="GLUCONATE OPERON TRANSCRIPTIONAL REPRESSOR"/>
    <property type="match status" value="1"/>
</dbReference>
<dbReference type="SMART" id="SM00345">
    <property type="entry name" value="HTH_GNTR"/>
    <property type="match status" value="1"/>
</dbReference>
<dbReference type="Proteomes" id="UP001056429">
    <property type="component" value="Unassembled WGS sequence"/>
</dbReference>
<feature type="domain" description="HTH gntR-type" evidence="4">
    <location>
        <begin position="2"/>
        <end position="70"/>
    </location>
</feature>
<dbReference type="SUPFAM" id="SSF46785">
    <property type="entry name" value="Winged helix' DNA-binding domain"/>
    <property type="match status" value="1"/>
</dbReference>
<keyword evidence="6" id="KW-1185">Reference proteome</keyword>
<reference evidence="5" key="2">
    <citation type="submission" date="2021-04" db="EMBL/GenBank/DDBJ databases">
        <authorList>
            <person name="Dong X."/>
        </authorList>
    </citation>
    <scope>NUCLEOTIDE SEQUENCE</scope>
    <source>
        <strain evidence="5">ZWT</strain>
    </source>
</reference>
<dbReference type="PANTHER" id="PTHR43537">
    <property type="entry name" value="TRANSCRIPTIONAL REGULATOR, GNTR FAMILY"/>
    <property type="match status" value="1"/>
</dbReference>
<name>A0A9J6NV12_9CLOT</name>
<organism evidence="5 6">
    <name type="scientific">Oceanirhabdus seepicola</name>
    <dbReference type="NCBI Taxonomy" id="2828781"/>
    <lineage>
        <taxon>Bacteria</taxon>
        <taxon>Bacillati</taxon>
        <taxon>Bacillota</taxon>
        <taxon>Clostridia</taxon>
        <taxon>Eubacteriales</taxon>
        <taxon>Clostridiaceae</taxon>
        <taxon>Oceanirhabdus</taxon>
    </lineage>
</organism>
<evidence type="ECO:0000256" key="2">
    <source>
        <dbReference type="ARBA" id="ARBA00023125"/>
    </source>
</evidence>
<evidence type="ECO:0000256" key="3">
    <source>
        <dbReference type="ARBA" id="ARBA00023163"/>
    </source>
</evidence>
<keyword evidence="1" id="KW-0805">Transcription regulation</keyword>
<dbReference type="EMBL" id="JAGSOJ010000001">
    <property type="protein sequence ID" value="MCM1988319.1"/>
    <property type="molecule type" value="Genomic_DNA"/>
</dbReference>
<dbReference type="GO" id="GO:0003677">
    <property type="term" value="F:DNA binding"/>
    <property type="evidence" value="ECO:0007669"/>
    <property type="project" value="UniProtKB-KW"/>
</dbReference>
<sequence>MVSRENELLELLESEILIGKYKPGDKLPPERQLSEKYGFSRQIIHNGLIRLEEKGLIKIVSRQGAMVLDYKKYGDFKLLDTIIGFQKEDLKDDLKKSIVDFICNNQKCIISLCSNNKKFDEHGDLLEIIEHLEELQNIQERKKQISNIYSILGYESGNQLFLMLMNSFKKGIENAVFYTCSDEVAYQKFKIQIQSLYHAIKGGDGERAIDINAELNGFILNKWNI</sequence>
<dbReference type="RefSeq" id="WP_250857190.1">
    <property type="nucleotide sequence ID" value="NZ_JAGSOJ010000001.1"/>
</dbReference>
<dbReference type="Pfam" id="PF00392">
    <property type="entry name" value="GntR"/>
    <property type="match status" value="1"/>
</dbReference>
<evidence type="ECO:0000256" key="1">
    <source>
        <dbReference type="ARBA" id="ARBA00023015"/>
    </source>
</evidence>
<comment type="caution">
    <text evidence="5">The sequence shown here is derived from an EMBL/GenBank/DDBJ whole genome shotgun (WGS) entry which is preliminary data.</text>
</comment>
<dbReference type="InterPro" id="IPR036390">
    <property type="entry name" value="WH_DNA-bd_sf"/>
</dbReference>
<dbReference type="PROSITE" id="PS50949">
    <property type="entry name" value="HTH_GNTR"/>
    <property type="match status" value="1"/>
</dbReference>
<keyword evidence="2" id="KW-0238">DNA-binding</keyword>
<dbReference type="InterPro" id="IPR000524">
    <property type="entry name" value="Tscrpt_reg_HTH_GntR"/>
</dbReference>
<dbReference type="InterPro" id="IPR036388">
    <property type="entry name" value="WH-like_DNA-bd_sf"/>
</dbReference>
<reference evidence="5" key="1">
    <citation type="journal article" date="2021" name="mSystems">
        <title>Bacteria and Archaea Synergistically Convert Glycine Betaine to Biogenic Methane in the Formosa Cold Seep of the South China Sea.</title>
        <authorList>
            <person name="Li L."/>
            <person name="Zhang W."/>
            <person name="Zhang S."/>
            <person name="Song L."/>
            <person name="Sun Q."/>
            <person name="Zhang H."/>
            <person name="Xiang H."/>
            <person name="Dong X."/>
        </authorList>
    </citation>
    <scope>NUCLEOTIDE SEQUENCE</scope>
    <source>
        <strain evidence="5">ZWT</strain>
    </source>
</reference>
<dbReference type="Gene3D" id="1.20.120.530">
    <property type="entry name" value="GntR ligand-binding domain-like"/>
    <property type="match status" value="1"/>
</dbReference>
<proteinExistence type="predicted"/>
<dbReference type="GO" id="GO:0003700">
    <property type="term" value="F:DNA-binding transcription factor activity"/>
    <property type="evidence" value="ECO:0007669"/>
    <property type="project" value="InterPro"/>
</dbReference>
<keyword evidence="3" id="KW-0804">Transcription</keyword>
<dbReference type="Gene3D" id="1.10.10.10">
    <property type="entry name" value="Winged helix-like DNA-binding domain superfamily/Winged helix DNA-binding domain"/>
    <property type="match status" value="1"/>
</dbReference>